<gene>
    <name evidence="4" type="ORF">CYMTET_24517</name>
</gene>
<dbReference type="CDD" id="cd22744">
    <property type="entry name" value="OTU"/>
    <property type="match status" value="1"/>
</dbReference>
<feature type="compositionally biased region" description="Acidic residues" evidence="2">
    <location>
        <begin position="89"/>
        <end position="118"/>
    </location>
</feature>
<evidence type="ECO:0000313" key="4">
    <source>
        <dbReference type="EMBL" id="KAK3266888.1"/>
    </source>
</evidence>
<sequence length="782" mass="89535">MLKTYEIYDKHSDFKRAIYAYVNKRPIKPEFFDNHDEDSLANPTIQFFASQYYVAEDRIAFRENAAAQRGGPRRKLTLRTIADHLGGDKDEDSDMEDTGDQDHESDDLSDDEDEEEASNENFLRLDISGVDTCAISKNVLLVYDDVDVAHVFNQRKTWKSRLNDIYTCHEYWEGKVMYIEEIQKAKEEIFDIYETSGFAKLDSRINDARKAYRYYLAVCDEMSDLSPDDELVDSDAVAQKYIYDKYKKDKTVQEETNLKKFIYHQGQAYDVMYKFIDKEEHLSNRRNSDPHEVYHHDVDQALSFELPPDICDKLAASSPKLINGHQLMTIVDKHKDDFTLSALITDTTIANPGAIMTVIKWHARNMDPPSSLLYYNKLKPAFVDVTALLDRESRSELRISVGNYLSLLPWIKTEKEWDCLIDTKHDETPDPEFVPSTSELTKDKLGTYGQLQVKMLLVMLKRIFGDDKTFALYDIGHGEGEFLSNVREYAKKLGTKINELHGVEFNDTYRESCSKRFKSYALQDGQAPTTDYFYDNDQTPSYVKLDYAKVDSEWKIGPLLDLDAVDPITVCYMYDTYFNVLRYDNNHKELLKALCGYADILQVYSKNESVDAFVTHVPLQQLILFDNPTATPNAVYNVKNGVEAQHGIERDELQPTSPSDASDEDITAMVRERLQNINKHVQDLKVTMHDKVAAAGRQIVETPADGNCMYHAVHYGLHGRFDEAEVAVMRTATVVELTENKFEYEPFFATNPGGYENEIKTVQADGGWGNEFALAALATAIG</sequence>
<organism evidence="4 5">
    <name type="scientific">Cymbomonas tetramitiformis</name>
    <dbReference type="NCBI Taxonomy" id="36881"/>
    <lineage>
        <taxon>Eukaryota</taxon>
        <taxon>Viridiplantae</taxon>
        <taxon>Chlorophyta</taxon>
        <taxon>Pyramimonadophyceae</taxon>
        <taxon>Pyramimonadales</taxon>
        <taxon>Pyramimonadaceae</taxon>
        <taxon>Cymbomonas</taxon>
    </lineage>
</organism>
<name>A0AAE0FWG7_9CHLO</name>
<evidence type="ECO:0000313" key="5">
    <source>
        <dbReference type="Proteomes" id="UP001190700"/>
    </source>
</evidence>
<dbReference type="AlphaFoldDB" id="A0AAE0FWG7"/>
<dbReference type="InterPro" id="IPR003323">
    <property type="entry name" value="OTU_dom"/>
</dbReference>
<dbReference type="InterPro" id="IPR050704">
    <property type="entry name" value="Peptidase_C85-like"/>
</dbReference>
<keyword evidence="5" id="KW-1185">Reference proteome</keyword>
<evidence type="ECO:0000256" key="1">
    <source>
        <dbReference type="ARBA" id="ARBA00010407"/>
    </source>
</evidence>
<dbReference type="Gene3D" id="3.90.70.80">
    <property type="match status" value="1"/>
</dbReference>
<dbReference type="Pfam" id="PF02338">
    <property type="entry name" value="OTU"/>
    <property type="match status" value="1"/>
</dbReference>
<dbReference type="PROSITE" id="PS50802">
    <property type="entry name" value="OTU"/>
    <property type="match status" value="1"/>
</dbReference>
<dbReference type="SUPFAM" id="SSF54001">
    <property type="entry name" value="Cysteine proteinases"/>
    <property type="match status" value="1"/>
</dbReference>
<proteinExistence type="inferred from homology"/>
<comment type="similarity">
    <text evidence="1">Belongs to the peptidase C85 family.</text>
</comment>
<evidence type="ECO:0000259" key="3">
    <source>
        <dbReference type="PROSITE" id="PS50802"/>
    </source>
</evidence>
<dbReference type="EMBL" id="LGRX02012774">
    <property type="protein sequence ID" value="KAK3266888.1"/>
    <property type="molecule type" value="Genomic_DNA"/>
</dbReference>
<feature type="region of interest" description="Disordered" evidence="2">
    <location>
        <begin position="85"/>
        <end position="121"/>
    </location>
</feature>
<dbReference type="PANTHER" id="PTHR12419:SF10">
    <property type="entry name" value="DEUBIQUITINASE OTUD6B"/>
    <property type="match status" value="1"/>
</dbReference>
<feature type="domain" description="OTU" evidence="3">
    <location>
        <begin position="697"/>
        <end position="782"/>
    </location>
</feature>
<accession>A0AAE0FWG7</accession>
<dbReference type="GO" id="GO:0004843">
    <property type="term" value="F:cysteine-type deubiquitinase activity"/>
    <property type="evidence" value="ECO:0007669"/>
    <property type="project" value="TreeGrafter"/>
</dbReference>
<dbReference type="GO" id="GO:0016579">
    <property type="term" value="P:protein deubiquitination"/>
    <property type="evidence" value="ECO:0007669"/>
    <property type="project" value="TreeGrafter"/>
</dbReference>
<dbReference type="Proteomes" id="UP001190700">
    <property type="component" value="Unassembled WGS sequence"/>
</dbReference>
<reference evidence="4 5" key="1">
    <citation type="journal article" date="2015" name="Genome Biol. Evol.">
        <title>Comparative Genomics of a Bacterivorous Green Alga Reveals Evolutionary Causalities and Consequences of Phago-Mixotrophic Mode of Nutrition.</title>
        <authorList>
            <person name="Burns J.A."/>
            <person name="Paasch A."/>
            <person name="Narechania A."/>
            <person name="Kim E."/>
        </authorList>
    </citation>
    <scope>NUCLEOTIDE SEQUENCE [LARGE SCALE GENOMIC DNA]</scope>
    <source>
        <strain evidence="4 5">PLY_AMNH</strain>
    </source>
</reference>
<evidence type="ECO:0000256" key="2">
    <source>
        <dbReference type="SAM" id="MobiDB-lite"/>
    </source>
</evidence>
<dbReference type="PANTHER" id="PTHR12419">
    <property type="entry name" value="OTU DOMAIN CONTAINING PROTEIN"/>
    <property type="match status" value="1"/>
</dbReference>
<protein>
    <recommendedName>
        <fullName evidence="3">OTU domain-containing protein</fullName>
    </recommendedName>
</protein>
<comment type="caution">
    <text evidence="4">The sequence shown here is derived from an EMBL/GenBank/DDBJ whole genome shotgun (WGS) entry which is preliminary data.</text>
</comment>
<dbReference type="InterPro" id="IPR038765">
    <property type="entry name" value="Papain-like_cys_pep_sf"/>
</dbReference>